<dbReference type="PANTHER" id="PTHR30383">
    <property type="entry name" value="THIOESTERASE 1/PROTEASE 1/LYSOPHOSPHOLIPASE L1"/>
    <property type="match status" value="1"/>
</dbReference>
<evidence type="ECO:0000313" key="3">
    <source>
        <dbReference type="Proteomes" id="UP000019151"/>
    </source>
</evidence>
<dbReference type="InterPro" id="IPR013830">
    <property type="entry name" value="SGNH_hydro"/>
</dbReference>
<dbReference type="SUPFAM" id="SSF52266">
    <property type="entry name" value="SGNH hydrolase"/>
    <property type="match status" value="1"/>
</dbReference>
<dbReference type="KEGG" id="gba:J421_4457"/>
<organism evidence="2 3">
    <name type="scientific">Gemmatirosa kalamazoonensis</name>
    <dbReference type="NCBI Taxonomy" id="861299"/>
    <lineage>
        <taxon>Bacteria</taxon>
        <taxon>Pseudomonadati</taxon>
        <taxon>Gemmatimonadota</taxon>
        <taxon>Gemmatimonadia</taxon>
        <taxon>Gemmatimonadales</taxon>
        <taxon>Gemmatimonadaceae</taxon>
        <taxon>Gemmatirosa</taxon>
    </lineage>
</organism>
<reference evidence="2 3" key="1">
    <citation type="journal article" date="2014" name="Genome Announc.">
        <title>Genome Sequence and Methylome of Soil Bacterium Gemmatirosa kalamazoonensis KBS708T, a Member of the Rarely Cultivated Gemmatimonadetes Phylum.</title>
        <authorList>
            <person name="Debruyn J.M."/>
            <person name="Radosevich M."/>
            <person name="Wommack K.E."/>
            <person name="Polson S.W."/>
            <person name="Hauser L.J."/>
            <person name="Fawaz M.N."/>
            <person name="Korlach J."/>
            <person name="Tsai Y.C."/>
        </authorList>
    </citation>
    <scope>NUCLEOTIDE SEQUENCE [LARGE SCALE GENOMIC DNA]</scope>
    <source>
        <strain evidence="2 3">KBS708</strain>
    </source>
</reference>
<dbReference type="AlphaFoldDB" id="W0RLM9"/>
<evidence type="ECO:0000313" key="2">
    <source>
        <dbReference type="EMBL" id="AHG91994.1"/>
    </source>
</evidence>
<dbReference type="Proteomes" id="UP000019151">
    <property type="component" value="Chromosome"/>
</dbReference>
<dbReference type="HOGENOM" id="CLU_430706_0_0_0"/>
<dbReference type="Pfam" id="PF13472">
    <property type="entry name" value="Lipase_GDSL_2"/>
    <property type="match status" value="1"/>
</dbReference>
<dbReference type="GO" id="GO:0004622">
    <property type="term" value="F:phosphatidylcholine lysophospholipase activity"/>
    <property type="evidence" value="ECO:0007669"/>
    <property type="project" value="TreeGrafter"/>
</dbReference>
<dbReference type="SUPFAM" id="SSF48452">
    <property type="entry name" value="TPR-like"/>
    <property type="match status" value="1"/>
</dbReference>
<accession>W0RLM9</accession>
<dbReference type="InParanoid" id="W0RLM9"/>
<feature type="domain" description="SGNH hydrolase-type esterase" evidence="1">
    <location>
        <begin position="76"/>
        <end position="354"/>
    </location>
</feature>
<dbReference type="Gene3D" id="1.25.40.10">
    <property type="entry name" value="Tetratricopeptide repeat domain"/>
    <property type="match status" value="1"/>
</dbReference>
<dbReference type="eggNOG" id="COG2755">
    <property type="taxonomic scope" value="Bacteria"/>
</dbReference>
<dbReference type="InterPro" id="IPR011990">
    <property type="entry name" value="TPR-like_helical_dom_sf"/>
</dbReference>
<dbReference type="InterPro" id="IPR036514">
    <property type="entry name" value="SGNH_hydro_sf"/>
</dbReference>
<dbReference type="EMBL" id="CP007128">
    <property type="protein sequence ID" value="AHG91994.1"/>
    <property type="molecule type" value="Genomic_DNA"/>
</dbReference>
<dbReference type="InterPro" id="IPR051532">
    <property type="entry name" value="Ester_Hydrolysis_Enzymes"/>
</dbReference>
<protein>
    <recommendedName>
        <fullName evidence="1">SGNH hydrolase-type esterase domain-containing protein</fullName>
    </recommendedName>
</protein>
<sequence>MALPWVLLALVELGLRVAGFGGSYPLFVPYRDAPGFLFQNDSVGRRYFHGAFVPSPHLDFFHATKPAGGLRVVFQGESSAAGFPYGHGGAPSRMLEQRLQTAFPGRSVEVINTALTAVSSYVLLDQAREIAALHPDAVLIYTGHNEYYGVLGAASAGAFGHSRAAVLAYLAVRRLRLAQLVERLVAAGASSLRGRVATDDPGTVMELMAGDRLVPLGSRRFDDGVAQFRANLDALLARYQAAHIPVFVGTLVSDERDQPPLGGGSDANAAYAAARDREAHGDTAAARALYREAKERDALRFRAPEALNAVIRDVARRRGATVVETQQAVERASPGGIPGHSLILEHLHPNVDGYFVIADAFYEALRAVRAFGPWPAPPAAERAAARAAVPVTPLDSLAALYRTDRLTSGWPFRPHGVRVPAIVDTLHPRTPLEALAQRLVNGQLSWAEATDRLRAEYERAGDADDAIRVARALASEYRYAAQPYLDAARVALAAGRPADALGFARAAYARRETAESAKLVATLTLRTGDVSAAVPYLERAEALAPQDRDVRGALAAARMLPRLEADRQRTPRDTAVLHRLALAYALAQQYAGARDALAALLAVAPGATDAQALLRELPPRELPR</sequence>
<gene>
    <name evidence="2" type="ORF">J421_4457</name>
</gene>
<dbReference type="STRING" id="861299.J421_4457"/>
<evidence type="ECO:0000259" key="1">
    <source>
        <dbReference type="Pfam" id="PF13472"/>
    </source>
</evidence>
<dbReference type="Gene3D" id="3.40.50.1110">
    <property type="entry name" value="SGNH hydrolase"/>
    <property type="match status" value="1"/>
</dbReference>
<name>W0RLM9_9BACT</name>
<proteinExistence type="predicted"/>
<keyword evidence="3" id="KW-1185">Reference proteome</keyword>
<dbReference type="PANTHER" id="PTHR30383:SF5">
    <property type="entry name" value="SGNH HYDROLASE-TYPE ESTERASE DOMAIN-CONTAINING PROTEIN"/>
    <property type="match status" value="1"/>
</dbReference>